<dbReference type="Proteomes" id="UP000199072">
    <property type="component" value="Unassembled WGS sequence"/>
</dbReference>
<dbReference type="STRING" id="1391627.SAMN05216464_102525"/>
<keyword evidence="1" id="KW-0472">Membrane</keyword>
<keyword evidence="1" id="KW-1133">Transmembrane helix</keyword>
<gene>
    <name evidence="2" type="ORF">SAMN05216464_102525</name>
</gene>
<evidence type="ECO:0008006" key="4">
    <source>
        <dbReference type="Google" id="ProtNLM"/>
    </source>
</evidence>
<evidence type="ECO:0000313" key="3">
    <source>
        <dbReference type="Proteomes" id="UP000199072"/>
    </source>
</evidence>
<proteinExistence type="predicted"/>
<name>A0A1G6XGH2_9SPHI</name>
<dbReference type="EMBL" id="FNAI01000002">
    <property type="protein sequence ID" value="SDD77162.1"/>
    <property type="molecule type" value="Genomic_DNA"/>
</dbReference>
<feature type="transmembrane region" description="Helical" evidence="1">
    <location>
        <begin position="6"/>
        <end position="26"/>
    </location>
</feature>
<protein>
    <recommendedName>
        <fullName evidence="4">FixH protein</fullName>
    </recommendedName>
</protein>
<evidence type="ECO:0000313" key="2">
    <source>
        <dbReference type="EMBL" id="SDD77162.1"/>
    </source>
</evidence>
<sequence length="140" mass="16157">MNWGKGIVGGMVLFMLFIISMCVYMFRVPEDGYDHQYYEKGLNFDKDFNKEQQVQRDHARPLIEVSGKTVSITFMKSAAGTIKFVRPASEALDNVIKLDSTSGQRIDIPVQRLATGRWQLVLNWESGHKAYLYQQEIYIK</sequence>
<accession>A0A1G6XGH2</accession>
<organism evidence="2 3">
    <name type="scientific">Mucilaginibacter pineti</name>
    <dbReference type="NCBI Taxonomy" id="1391627"/>
    <lineage>
        <taxon>Bacteria</taxon>
        <taxon>Pseudomonadati</taxon>
        <taxon>Bacteroidota</taxon>
        <taxon>Sphingobacteriia</taxon>
        <taxon>Sphingobacteriales</taxon>
        <taxon>Sphingobacteriaceae</taxon>
        <taxon>Mucilaginibacter</taxon>
    </lineage>
</organism>
<dbReference type="AlphaFoldDB" id="A0A1G6XGH2"/>
<evidence type="ECO:0000256" key="1">
    <source>
        <dbReference type="SAM" id="Phobius"/>
    </source>
</evidence>
<dbReference type="InterPro" id="IPR008620">
    <property type="entry name" value="FixH"/>
</dbReference>
<dbReference type="Pfam" id="PF05751">
    <property type="entry name" value="FixH"/>
    <property type="match status" value="1"/>
</dbReference>
<dbReference type="RefSeq" id="WP_091146684.1">
    <property type="nucleotide sequence ID" value="NZ_FNAI01000002.1"/>
</dbReference>
<keyword evidence="1" id="KW-0812">Transmembrane</keyword>
<reference evidence="2 3" key="1">
    <citation type="submission" date="2016-10" db="EMBL/GenBank/DDBJ databases">
        <authorList>
            <person name="de Groot N.N."/>
        </authorList>
    </citation>
    <scope>NUCLEOTIDE SEQUENCE [LARGE SCALE GENOMIC DNA]</scope>
    <source>
        <strain evidence="2 3">47C3B</strain>
    </source>
</reference>
<keyword evidence="3" id="KW-1185">Reference proteome</keyword>
<dbReference type="OrthoDB" id="1493774at2"/>